<dbReference type="SUPFAM" id="SSF51556">
    <property type="entry name" value="Metallo-dependent hydrolases"/>
    <property type="match status" value="1"/>
</dbReference>
<dbReference type="CDD" id="cd01296">
    <property type="entry name" value="Imidazolone-5PH"/>
    <property type="match status" value="1"/>
</dbReference>
<evidence type="ECO:0000256" key="1">
    <source>
        <dbReference type="ARBA" id="ARBA00005023"/>
    </source>
</evidence>
<dbReference type="GO" id="GO:0005737">
    <property type="term" value="C:cytoplasm"/>
    <property type="evidence" value="ECO:0007669"/>
    <property type="project" value="InterPro"/>
</dbReference>
<evidence type="ECO:0000256" key="7">
    <source>
        <dbReference type="ARBA" id="ARBA00023004"/>
    </source>
</evidence>
<dbReference type="FunFam" id="3.20.20.140:FF:000007">
    <property type="entry name" value="Imidazolonepropionase"/>
    <property type="match status" value="1"/>
</dbReference>
<dbReference type="InterPro" id="IPR006680">
    <property type="entry name" value="Amidohydro-rel"/>
</dbReference>
<dbReference type="GO" id="GO:0050480">
    <property type="term" value="F:imidazolonepropionase activity"/>
    <property type="evidence" value="ECO:0007669"/>
    <property type="project" value="UniProtKB-EC"/>
</dbReference>
<dbReference type="EMBL" id="UOET01000084">
    <property type="protein sequence ID" value="VAW27179.1"/>
    <property type="molecule type" value="Genomic_DNA"/>
</dbReference>
<evidence type="ECO:0000256" key="4">
    <source>
        <dbReference type="ARBA" id="ARBA00022801"/>
    </source>
</evidence>
<dbReference type="HAMAP" id="MF_00372">
    <property type="entry name" value="HutI"/>
    <property type="match status" value="1"/>
</dbReference>
<dbReference type="PANTHER" id="PTHR42752">
    <property type="entry name" value="IMIDAZOLONEPROPIONASE"/>
    <property type="match status" value="1"/>
</dbReference>
<name>A0A3B0URD5_9ZZZZ</name>
<dbReference type="Gene3D" id="2.30.40.10">
    <property type="entry name" value="Urease, subunit C, domain 1"/>
    <property type="match status" value="1"/>
</dbReference>
<evidence type="ECO:0000259" key="8">
    <source>
        <dbReference type="Pfam" id="PF01979"/>
    </source>
</evidence>
<dbReference type="Pfam" id="PF01979">
    <property type="entry name" value="Amidohydro_1"/>
    <property type="match status" value="1"/>
</dbReference>
<protein>
    <recommendedName>
        <fullName evidence="2">imidazolonepropionase</fullName>
        <ecNumber evidence="2">3.5.2.7</ecNumber>
    </recommendedName>
</protein>
<reference evidence="9" key="1">
    <citation type="submission" date="2018-06" db="EMBL/GenBank/DDBJ databases">
        <authorList>
            <person name="Zhirakovskaya E."/>
        </authorList>
    </citation>
    <scope>NUCLEOTIDE SEQUENCE</scope>
</reference>
<keyword evidence="5" id="KW-0369">Histidine metabolism</keyword>
<accession>A0A3B0URD5</accession>
<dbReference type="InterPro" id="IPR005920">
    <property type="entry name" value="HutI"/>
</dbReference>
<keyword evidence="4 9" id="KW-0378">Hydrolase</keyword>
<keyword evidence="7" id="KW-0408">Iron</keyword>
<dbReference type="Gene3D" id="3.20.20.140">
    <property type="entry name" value="Metal-dependent hydrolases"/>
    <property type="match status" value="1"/>
</dbReference>
<dbReference type="AlphaFoldDB" id="A0A3B0URD5"/>
<evidence type="ECO:0000256" key="6">
    <source>
        <dbReference type="ARBA" id="ARBA00022833"/>
    </source>
</evidence>
<dbReference type="SUPFAM" id="SSF51338">
    <property type="entry name" value="Composite domain of metallo-dependent hydrolases"/>
    <property type="match status" value="1"/>
</dbReference>
<gene>
    <name evidence="9" type="ORF">MNBD_BACTEROID07-1889</name>
</gene>
<evidence type="ECO:0000256" key="2">
    <source>
        <dbReference type="ARBA" id="ARBA00012864"/>
    </source>
</evidence>
<evidence type="ECO:0000256" key="3">
    <source>
        <dbReference type="ARBA" id="ARBA00022723"/>
    </source>
</evidence>
<comment type="pathway">
    <text evidence="1">Amino-acid degradation.</text>
</comment>
<dbReference type="GO" id="GO:0019556">
    <property type="term" value="P:L-histidine catabolic process to glutamate and formamide"/>
    <property type="evidence" value="ECO:0007669"/>
    <property type="project" value="InterPro"/>
</dbReference>
<keyword evidence="3" id="KW-0479">Metal-binding</keyword>
<evidence type="ECO:0000256" key="5">
    <source>
        <dbReference type="ARBA" id="ARBA00022808"/>
    </source>
</evidence>
<keyword evidence="6" id="KW-0862">Zinc</keyword>
<dbReference type="InterPro" id="IPR011059">
    <property type="entry name" value="Metal-dep_hydrolase_composite"/>
</dbReference>
<sequence length="422" mass="46745">MTILIKNIKKLVLTEDKPRRFVSGKAMARLNSIENAWLLIRKGKIADFGSMGVLEKTNLLFETEEVKVIDASGKLVFPSFVDSHTHLVYPASREIEYVDKIKGLSYEEIAQRGGGILNTARKMKEMPEDELYRQAMQRLDEIIAYGTGAVEIKSGYGLRTESELKMLRVIKRLKKDSPLTIRANFLGAHAVPPEYKGRQTEYVDKVINEILPQVAEEGLADFVDVFCDKDFFTVEDTERILEAGQKYGLRGKIHANELDYSGGIQAGVKYNALSVDHLEYTGDAEIEALLNSETMPTILPGAAFFLGMVYAPARKMIDAGLPVAMASDFNPGSAPSGNMQFILSMASIAYRLLPEEAIYATTLNTAYAMGISDKQGSIARGKIANIFITKVIPGIEFMPYAFGSNKVETVILNGEIIKREIC</sequence>
<dbReference type="InterPro" id="IPR032466">
    <property type="entry name" value="Metal_Hydrolase"/>
</dbReference>
<dbReference type="EC" id="3.5.2.7" evidence="2"/>
<dbReference type="GO" id="GO:0046872">
    <property type="term" value="F:metal ion binding"/>
    <property type="evidence" value="ECO:0007669"/>
    <property type="project" value="UniProtKB-KW"/>
</dbReference>
<proteinExistence type="inferred from homology"/>
<feature type="domain" description="Amidohydrolase-related" evidence="8">
    <location>
        <begin position="75"/>
        <end position="416"/>
    </location>
</feature>
<dbReference type="PANTHER" id="PTHR42752:SF1">
    <property type="entry name" value="IMIDAZOLONEPROPIONASE-RELATED"/>
    <property type="match status" value="1"/>
</dbReference>
<organism evidence="9">
    <name type="scientific">hydrothermal vent metagenome</name>
    <dbReference type="NCBI Taxonomy" id="652676"/>
    <lineage>
        <taxon>unclassified sequences</taxon>
        <taxon>metagenomes</taxon>
        <taxon>ecological metagenomes</taxon>
    </lineage>
</organism>
<dbReference type="NCBIfam" id="TIGR01224">
    <property type="entry name" value="hutI"/>
    <property type="match status" value="1"/>
</dbReference>
<evidence type="ECO:0000313" key="9">
    <source>
        <dbReference type="EMBL" id="VAW27179.1"/>
    </source>
</evidence>